<keyword evidence="2" id="KW-1185">Reference proteome</keyword>
<name>A0A0C9X994_9AGAR</name>
<dbReference type="HOGENOM" id="CLU_3106736_0_0_1"/>
<protein>
    <submittedName>
        <fullName evidence="1">Uncharacterized protein</fullName>
    </submittedName>
</protein>
<evidence type="ECO:0000313" key="1">
    <source>
        <dbReference type="EMBL" id="KIJ94256.1"/>
    </source>
</evidence>
<organism evidence="1 2">
    <name type="scientific">Laccaria amethystina LaAM-08-1</name>
    <dbReference type="NCBI Taxonomy" id="1095629"/>
    <lineage>
        <taxon>Eukaryota</taxon>
        <taxon>Fungi</taxon>
        <taxon>Dikarya</taxon>
        <taxon>Basidiomycota</taxon>
        <taxon>Agaricomycotina</taxon>
        <taxon>Agaricomycetes</taxon>
        <taxon>Agaricomycetidae</taxon>
        <taxon>Agaricales</taxon>
        <taxon>Agaricineae</taxon>
        <taxon>Hydnangiaceae</taxon>
        <taxon>Laccaria</taxon>
    </lineage>
</organism>
<evidence type="ECO:0000313" key="2">
    <source>
        <dbReference type="Proteomes" id="UP000054477"/>
    </source>
</evidence>
<dbReference type="Proteomes" id="UP000054477">
    <property type="component" value="Unassembled WGS sequence"/>
</dbReference>
<proteinExistence type="predicted"/>
<reference evidence="1 2" key="1">
    <citation type="submission" date="2014-04" db="EMBL/GenBank/DDBJ databases">
        <authorList>
            <consortium name="DOE Joint Genome Institute"/>
            <person name="Kuo A."/>
            <person name="Kohler A."/>
            <person name="Nagy L.G."/>
            <person name="Floudas D."/>
            <person name="Copeland A."/>
            <person name="Barry K.W."/>
            <person name="Cichocki N."/>
            <person name="Veneault-Fourrey C."/>
            <person name="LaButti K."/>
            <person name="Lindquist E.A."/>
            <person name="Lipzen A."/>
            <person name="Lundell T."/>
            <person name="Morin E."/>
            <person name="Murat C."/>
            <person name="Sun H."/>
            <person name="Tunlid A."/>
            <person name="Henrissat B."/>
            <person name="Grigoriev I.V."/>
            <person name="Hibbett D.S."/>
            <person name="Martin F."/>
            <person name="Nordberg H.P."/>
            <person name="Cantor M.N."/>
            <person name="Hua S.X."/>
        </authorList>
    </citation>
    <scope>NUCLEOTIDE SEQUENCE [LARGE SCALE GENOMIC DNA]</scope>
    <source>
        <strain evidence="1 2">LaAM-08-1</strain>
    </source>
</reference>
<reference evidence="2" key="2">
    <citation type="submission" date="2015-01" db="EMBL/GenBank/DDBJ databases">
        <title>Evolutionary Origins and Diversification of the Mycorrhizal Mutualists.</title>
        <authorList>
            <consortium name="DOE Joint Genome Institute"/>
            <consortium name="Mycorrhizal Genomics Consortium"/>
            <person name="Kohler A."/>
            <person name="Kuo A."/>
            <person name="Nagy L.G."/>
            <person name="Floudas D."/>
            <person name="Copeland A."/>
            <person name="Barry K.W."/>
            <person name="Cichocki N."/>
            <person name="Veneault-Fourrey C."/>
            <person name="LaButti K."/>
            <person name="Lindquist E.A."/>
            <person name="Lipzen A."/>
            <person name="Lundell T."/>
            <person name="Morin E."/>
            <person name="Murat C."/>
            <person name="Riley R."/>
            <person name="Ohm R."/>
            <person name="Sun H."/>
            <person name="Tunlid A."/>
            <person name="Henrissat B."/>
            <person name="Grigoriev I.V."/>
            <person name="Hibbett D.S."/>
            <person name="Martin F."/>
        </authorList>
    </citation>
    <scope>NUCLEOTIDE SEQUENCE [LARGE SCALE GENOMIC DNA]</scope>
    <source>
        <strain evidence="2">LaAM-08-1</strain>
    </source>
</reference>
<accession>A0A0C9X994</accession>
<dbReference type="AlphaFoldDB" id="A0A0C9X994"/>
<gene>
    <name evidence="1" type="ORF">K443DRAFT_364875</name>
</gene>
<dbReference type="EMBL" id="KN838802">
    <property type="protein sequence ID" value="KIJ94256.1"/>
    <property type="molecule type" value="Genomic_DNA"/>
</dbReference>
<sequence length="51" mass="5765">MRAFCAAYNRSGSHPLNTESKKKHGAAAQFTLLQIYQITHWKTAESLEKEA</sequence>